<dbReference type="Proteomes" id="UP000178170">
    <property type="component" value="Unassembled WGS sequence"/>
</dbReference>
<dbReference type="AlphaFoldDB" id="A0A1G2QSY2"/>
<evidence type="ECO:0000256" key="1">
    <source>
        <dbReference type="ARBA" id="ARBA00001964"/>
    </source>
</evidence>
<feature type="domain" description="CoA-binding" evidence="5">
    <location>
        <begin position="795"/>
        <end position="890"/>
    </location>
</feature>
<dbReference type="PANTHER" id="PTHR31273:SF0">
    <property type="entry name" value="PHOSPHOKETOLASE-RELATED"/>
    <property type="match status" value="1"/>
</dbReference>
<dbReference type="InterPro" id="IPR005593">
    <property type="entry name" value="Xul5P/Fru6P_PKetolase"/>
</dbReference>
<dbReference type="InterPro" id="IPR019790">
    <property type="entry name" value="Xul5P/Fru6P_PKetolase_CS"/>
</dbReference>
<keyword evidence="4" id="KW-0456">Lyase</keyword>
<dbReference type="SMART" id="SM00881">
    <property type="entry name" value="CoA_binding"/>
    <property type="match status" value="1"/>
</dbReference>
<dbReference type="Gene3D" id="3.40.50.720">
    <property type="entry name" value="NAD(P)-binding Rossmann-like Domain"/>
    <property type="match status" value="1"/>
</dbReference>
<dbReference type="Pfam" id="PF09364">
    <property type="entry name" value="XFP_N"/>
    <property type="match status" value="1"/>
</dbReference>
<dbReference type="Pfam" id="PF03894">
    <property type="entry name" value="XFP"/>
    <property type="match status" value="1"/>
</dbReference>
<evidence type="ECO:0000256" key="3">
    <source>
        <dbReference type="ARBA" id="ARBA00023052"/>
    </source>
</evidence>
<dbReference type="InterPro" id="IPR036291">
    <property type="entry name" value="NAD(P)-bd_dom_sf"/>
</dbReference>
<protein>
    <recommendedName>
        <fullName evidence="5">CoA-binding domain-containing protein</fullName>
    </recommendedName>
</protein>
<dbReference type="GO" id="GO:0016832">
    <property type="term" value="F:aldehyde-lyase activity"/>
    <property type="evidence" value="ECO:0007669"/>
    <property type="project" value="InterPro"/>
</dbReference>
<evidence type="ECO:0000313" key="6">
    <source>
        <dbReference type="EMBL" id="OHA63724.1"/>
    </source>
</evidence>
<dbReference type="SUPFAM" id="SSF52518">
    <property type="entry name" value="Thiamin diphosphate-binding fold (THDP-binding)"/>
    <property type="match status" value="2"/>
</dbReference>
<evidence type="ECO:0000256" key="4">
    <source>
        <dbReference type="ARBA" id="ARBA00023239"/>
    </source>
</evidence>
<dbReference type="Gene3D" id="3.40.50.970">
    <property type="match status" value="2"/>
</dbReference>
<gene>
    <name evidence="6" type="ORF">A2843_02770</name>
</gene>
<dbReference type="InterPro" id="IPR003781">
    <property type="entry name" value="CoA-bd"/>
</dbReference>
<accession>A0A1G2QSY2</accession>
<dbReference type="InterPro" id="IPR019789">
    <property type="entry name" value="Xul5P/Fru6P_PKetolase_ThDP_BS"/>
</dbReference>
<comment type="similarity">
    <text evidence="2">Belongs to the XFP family.</text>
</comment>
<name>A0A1G2QSY2_9BACT</name>
<dbReference type="PANTHER" id="PTHR31273">
    <property type="entry name" value="PHOSPHOKETOLASE-RELATED"/>
    <property type="match status" value="1"/>
</dbReference>
<comment type="cofactor">
    <cofactor evidence="1">
        <name>thiamine diphosphate</name>
        <dbReference type="ChEBI" id="CHEBI:58937"/>
    </cofactor>
</comment>
<dbReference type="InterPro" id="IPR018970">
    <property type="entry name" value="Xul5P/Fru6P_PKetolase_N"/>
</dbReference>
<reference evidence="6 7" key="1">
    <citation type="journal article" date="2016" name="Nat. Commun.">
        <title>Thousands of microbial genomes shed light on interconnected biogeochemical processes in an aquifer system.</title>
        <authorList>
            <person name="Anantharaman K."/>
            <person name="Brown C.T."/>
            <person name="Hug L.A."/>
            <person name="Sharon I."/>
            <person name="Castelle C.J."/>
            <person name="Probst A.J."/>
            <person name="Thomas B.C."/>
            <person name="Singh A."/>
            <person name="Wilkins M.J."/>
            <person name="Karaoz U."/>
            <person name="Brodie E.L."/>
            <person name="Williams K.H."/>
            <person name="Hubbard S.S."/>
            <person name="Banfield J.F."/>
        </authorList>
    </citation>
    <scope>NUCLEOTIDE SEQUENCE [LARGE SCALE GENOMIC DNA]</scope>
</reference>
<dbReference type="Gene3D" id="3.40.50.920">
    <property type="match status" value="1"/>
</dbReference>
<evidence type="ECO:0000259" key="5">
    <source>
        <dbReference type="SMART" id="SM00881"/>
    </source>
</evidence>
<proteinExistence type="inferred from homology"/>
<comment type="caution">
    <text evidence="6">The sequence shown here is derived from an EMBL/GenBank/DDBJ whole genome shotgun (WGS) entry which is preliminary data.</text>
</comment>
<dbReference type="Pfam" id="PF13380">
    <property type="entry name" value="CoA_binding_2"/>
    <property type="match status" value="1"/>
</dbReference>
<organism evidence="6 7">
    <name type="scientific">Candidatus Wildermuthbacteria bacterium RIFCSPHIGHO2_01_FULL_48_27b</name>
    <dbReference type="NCBI Taxonomy" id="1802447"/>
    <lineage>
        <taxon>Bacteria</taxon>
        <taxon>Candidatus Wildermuthiibacteriota</taxon>
    </lineage>
</organism>
<dbReference type="GO" id="GO:0005975">
    <property type="term" value="P:carbohydrate metabolic process"/>
    <property type="evidence" value="ECO:0007669"/>
    <property type="project" value="InterPro"/>
</dbReference>
<sequence length="923" mass="104511">MNKILHNINAYIRAANYLTVAQIYLQDNFLLERPLKTEDIKPKLSGHWGTCPGINFVYGHANYLVKKHKQSAILVLGPGHGMPGLQANLFLEGTLEKYYQKAERNAEGIEYISKMFTWPYGFSSHCSPETPGLMLEGGELGYSLASAYGAVLDNPDLLAICLIGDGEAETGAIATAWHINKLIDPATNGAVLPILHVNGYKISGPAIFGRMSNRELKELFSGYGYEPFFVAAPNIHEKMLKVLETCHGRIKRIQREARKANAPFKPRFPMIILQTPKGWTTVKELRGQQIEGTILAHQVVMPTVRGDEQELQALEEWMRSYHFEELFDKEKGFAKEVLSVTPDEKLRMGDNPSMFGKHYKALVLPKAEKLAKEIGMRGEIQSNALRMLGSYLKEIFVLNKKQRNFRLLSPDETYSNRLDEVFQVTSRAFVWPHLSSDKDMAADGRVMEMLSELNLHGLAQGYILSGRHAVLATYEAFAQIFSSMAHMYQKFLKYARIVPWRLDIPSMNYVLTSTVWRQERNGYSHQNPSFISGLLEKHNDFIKVYFPVDDNSMLAVAEETLSSKNQMNVIVAGKTPEPRWLTLSEAKTQLQEDGIGIWDLANDKDPHLVLVGIGDYMTKEALAAFALVKKDEPSIRIRFVNIMRLQAACSCENTFHPQIPNAEKYFTVDKPVIVNFHGYPEVMKAMLLGVKNPQRFSVHGYQEKGATTTPFDMLVRNETDRYHLAIEIVEIAAREGVLAEDKKTMMVATYQKALGEHTEYIKRFGEDPAEIEEWQWEGVAPVTIEVADIKHEDILKNAKTIAVVGLSDKPERHSHRVAKYFQEKGYRIIPVNPNIQEVLGEKSYPSLSAIPKTVHIDIVDIFRKPEAVVECMKDIVDRGNIKTIWLAEGVNTPEAERFAQDYGLTMVTNFCIMDAYKKIEVEV</sequence>
<dbReference type="InterPro" id="IPR009014">
    <property type="entry name" value="Transketo_C/PFOR_II"/>
</dbReference>
<dbReference type="SUPFAM" id="SSF51735">
    <property type="entry name" value="NAD(P)-binding Rossmann-fold domains"/>
    <property type="match status" value="1"/>
</dbReference>
<dbReference type="EMBL" id="MHTS01000027">
    <property type="protein sequence ID" value="OHA63724.1"/>
    <property type="molecule type" value="Genomic_DNA"/>
</dbReference>
<evidence type="ECO:0000313" key="7">
    <source>
        <dbReference type="Proteomes" id="UP000178170"/>
    </source>
</evidence>
<keyword evidence="3" id="KW-0786">Thiamine pyrophosphate</keyword>
<dbReference type="NCBIfam" id="NF003616">
    <property type="entry name" value="PRK05261.1-1"/>
    <property type="match status" value="1"/>
</dbReference>
<dbReference type="InterPro" id="IPR029061">
    <property type="entry name" value="THDP-binding"/>
</dbReference>
<dbReference type="InterPro" id="IPR018969">
    <property type="entry name" value="Xul5P/Fru6P_PKetolase_C"/>
</dbReference>
<dbReference type="PROSITE" id="PS60002">
    <property type="entry name" value="PHOSPHOKETOLASE_1"/>
    <property type="match status" value="1"/>
</dbReference>
<evidence type="ECO:0000256" key="2">
    <source>
        <dbReference type="ARBA" id="ARBA00005623"/>
    </source>
</evidence>
<dbReference type="Pfam" id="PF09363">
    <property type="entry name" value="XFP_C"/>
    <property type="match status" value="1"/>
</dbReference>
<dbReference type="PROSITE" id="PS60003">
    <property type="entry name" value="PHOSPHOKETOLASE_2"/>
    <property type="match status" value="1"/>
</dbReference>